<sequence length="146" mass="17146">MLVKVTAAMRKDSIRSSLLYKEQLHLYSFLASLHDTSKDVPDDQFHQPHATASARRKSRSVQGWMYYFGTNLENRFSVKDFWPTQEQSHKIPYEKEEIKAEIERMQREMRRRKERDTALMQAREAFKQPKDEAAVESVPQVSVPAS</sequence>
<evidence type="ECO:0000256" key="5">
    <source>
        <dbReference type="ARBA" id="ARBA00022989"/>
    </source>
</evidence>
<keyword evidence="3" id="KW-0812">Transmembrane</keyword>
<protein>
    <submittedName>
        <fullName evidence="10">Uncharacterized protein</fullName>
    </submittedName>
</protein>
<keyword evidence="6" id="KW-0496">Mitochondrion</keyword>
<keyword evidence="5" id="KW-1133">Transmembrane helix</keyword>
<gene>
    <name evidence="10" type="ORF">ONB1V03_LOCUS11361</name>
</gene>
<name>A0A7R9M6W5_9ACAR</name>
<dbReference type="GO" id="GO:0005743">
    <property type="term" value="C:mitochondrial inner membrane"/>
    <property type="evidence" value="ECO:0007669"/>
    <property type="project" value="TreeGrafter"/>
</dbReference>
<dbReference type="Pfam" id="PF09803">
    <property type="entry name" value="Pet100"/>
    <property type="match status" value="1"/>
</dbReference>
<evidence type="ECO:0000313" key="10">
    <source>
        <dbReference type="EMBL" id="CAD7654716.1"/>
    </source>
</evidence>
<dbReference type="PANTHER" id="PTHR33968:SF1">
    <property type="entry name" value="PROTEIN PET100 HOMOLOG, MITOCHONDRIAL"/>
    <property type="match status" value="1"/>
</dbReference>
<reference evidence="10" key="1">
    <citation type="submission" date="2020-11" db="EMBL/GenBank/DDBJ databases">
        <authorList>
            <person name="Tran Van P."/>
        </authorList>
    </citation>
    <scope>NUCLEOTIDE SEQUENCE</scope>
</reference>
<evidence type="ECO:0000256" key="6">
    <source>
        <dbReference type="ARBA" id="ARBA00023128"/>
    </source>
</evidence>
<feature type="region of interest" description="Disordered" evidence="9">
    <location>
        <begin position="124"/>
        <end position="146"/>
    </location>
</feature>
<keyword evidence="7" id="KW-0472">Membrane</keyword>
<accession>A0A7R9M6W5</accession>
<evidence type="ECO:0000256" key="1">
    <source>
        <dbReference type="ARBA" id="ARBA00004167"/>
    </source>
</evidence>
<keyword evidence="4" id="KW-0809">Transit peptide</keyword>
<evidence type="ECO:0000256" key="8">
    <source>
        <dbReference type="ARBA" id="ARBA00038077"/>
    </source>
</evidence>
<evidence type="ECO:0000256" key="4">
    <source>
        <dbReference type="ARBA" id="ARBA00022946"/>
    </source>
</evidence>
<dbReference type="GO" id="GO:0033617">
    <property type="term" value="P:mitochondrial respiratory chain complex IV assembly"/>
    <property type="evidence" value="ECO:0007669"/>
    <property type="project" value="InterPro"/>
</dbReference>
<evidence type="ECO:0000256" key="9">
    <source>
        <dbReference type="SAM" id="MobiDB-lite"/>
    </source>
</evidence>
<dbReference type="GO" id="GO:0051082">
    <property type="term" value="F:unfolded protein binding"/>
    <property type="evidence" value="ECO:0007669"/>
    <property type="project" value="TreeGrafter"/>
</dbReference>
<evidence type="ECO:0000313" key="11">
    <source>
        <dbReference type="Proteomes" id="UP000728032"/>
    </source>
</evidence>
<comment type="similarity">
    <text evidence="8">Belongs to the PET100 family.</text>
</comment>
<evidence type="ECO:0000256" key="7">
    <source>
        <dbReference type="ARBA" id="ARBA00023136"/>
    </source>
</evidence>
<dbReference type="EMBL" id="OC923234">
    <property type="protein sequence ID" value="CAD7654716.1"/>
    <property type="molecule type" value="Genomic_DNA"/>
</dbReference>
<comment type="subcellular location">
    <subcellularLocation>
        <location evidence="1">Membrane</location>
        <topology evidence="1">Single-pass membrane protein</topology>
    </subcellularLocation>
    <subcellularLocation>
        <location evidence="2">Mitochondrion membrane</location>
    </subcellularLocation>
</comment>
<dbReference type="AlphaFoldDB" id="A0A7R9M6W5"/>
<dbReference type="InterPro" id="IPR018625">
    <property type="entry name" value="Pet100"/>
</dbReference>
<dbReference type="Proteomes" id="UP000728032">
    <property type="component" value="Unassembled WGS sequence"/>
</dbReference>
<proteinExistence type="inferred from homology"/>
<evidence type="ECO:0000256" key="2">
    <source>
        <dbReference type="ARBA" id="ARBA00004325"/>
    </source>
</evidence>
<evidence type="ECO:0000256" key="3">
    <source>
        <dbReference type="ARBA" id="ARBA00022692"/>
    </source>
</evidence>
<dbReference type="PANTHER" id="PTHR33968">
    <property type="entry name" value="PROTEIN PET100 HOMOLOG, MITOCHONDRIAL"/>
    <property type="match status" value="1"/>
</dbReference>
<feature type="compositionally biased region" description="Basic and acidic residues" evidence="9">
    <location>
        <begin position="124"/>
        <end position="133"/>
    </location>
</feature>
<keyword evidence="11" id="KW-1185">Reference proteome</keyword>
<dbReference type="OrthoDB" id="18175at2759"/>
<organism evidence="10">
    <name type="scientific">Oppiella nova</name>
    <dbReference type="NCBI Taxonomy" id="334625"/>
    <lineage>
        <taxon>Eukaryota</taxon>
        <taxon>Metazoa</taxon>
        <taxon>Ecdysozoa</taxon>
        <taxon>Arthropoda</taxon>
        <taxon>Chelicerata</taxon>
        <taxon>Arachnida</taxon>
        <taxon>Acari</taxon>
        <taxon>Acariformes</taxon>
        <taxon>Sarcoptiformes</taxon>
        <taxon>Oribatida</taxon>
        <taxon>Brachypylina</taxon>
        <taxon>Oppioidea</taxon>
        <taxon>Oppiidae</taxon>
        <taxon>Oppiella</taxon>
    </lineage>
</organism>
<dbReference type="EMBL" id="CAJPVJ010008409">
    <property type="protein sequence ID" value="CAG2171903.1"/>
    <property type="molecule type" value="Genomic_DNA"/>
</dbReference>